<sequence length="157" mass="16490">MKPGFGGKKNKKKKQKKAKSKNNADASMEDAANMSSDDGIDYTIPKDTSVAGELSAKERQKSKIALKAALKVKVAKLKQARNKLTKVPGNKIQRKEVSEAKQAALTELRELQKDKTQKKAAKKKNKKGKAGGGGGGADGAGGQQQAPAAGAEAMDAD</sequence>
<feature type="compositionally biased region" description="Basic and acidic residues" evidence="1">
    <location>
        <begin position="108"/>
        <end position="117"/>
    </location>
</feature>
<gene>
    <name evidence="2" type="primary">PLEST006352</name>
    <name evidence="2" type="ORF">PLESTB_000922300</name>
</gene>
<evidence type="ECO:0000313" key="3">
    <source>
        <dbReference type="Proteomes" id="UP001165080"/>
    </source>
</evidence>
<organism evidence="2 3">
    <name type="scientific">Pleodorina starrii</name>
    <dbReference type="NCBI Taxonomy" id="330485"/>
    <lineage>
        <taxon>Eukaryota</taxon>
        <taxon>Viridiplantae</taxon>
        <taxon>Chlorophyta</taxon>
        <taxon>core chlorophytes</taxon>
        <taxon>Chlorophyceae</taxon>
        <taxon>CS clade</taxon>
        <taxon>Chlamydomonadales</taxon>
        <taxon>Volvocaceae</taxon>
        <taxon>Pleodorina</taxon>
    </lineage>
</organism>
<dbReference type="AlphaFoldDB" id="A0A9W6BP59"/>
<feature type="compositionally biased region" description="Basic residues" evidence="1">
    <location>
        <begin position="118"/>
        <end position="129"/>
    </location>
</feature>
<proteinExistence type="predicted"/>
<feature type="compositionally biased region" description="Basic residues" evidence="1">
    <location>
        <begin position="8"/>
        <end position="20"/>
    </location>
</feature>
<reference evidence="2 3" key="1">
    <citation type="journal article" date="2023" name="Commun. Biol.">
        <title>Reorganization of the ancestral sex-determining regions during the evolution of trioecy in Pleodorina starrii.</title>
        <authorList>
            <person name="Takahashi K."/>
            <person name="Suzuki S."/>
            <person name="Kawai-Toyooka H."/>
            <person name="Yamamoto K."/>
            <person name="Hamaji T."/>
            <person name="Ootsuki R."/>
            <person name="Yamaguchi H."/>
            <person name="Kawachi M."/>
            <person name="Higashiyama T."/>
            <person name="Nozaki H."/>
        </authorList>
    </citation>
    <scope>NUCLEOTIDE SEQUENCE [LARGE SCALE GENOMIC DNA]</scope>
    <source>
        <strain evidence="2 3">NIES-4479</strain>
    </source>
</reference>
<feature type="region of interest" description="Disordered" evidence="1">
    <location>
        <begin position="108"/>
        <end position="157"/>
    </location>
</feature>
<dbReference type="OrthoDB" id="547920at2759"/>
<comment type="caution">
    <text evidence="2">The sequence shown here is derived from an EMBL/GenBank/DDBJ whole genome shotgun (WGS) entry which is preliminary data.</text>
</comment>
<evidence type="ECO:0000313" key="2">
    <source>
        <dbReference type="EMBL" id="GLC54936.1"/>
    </source>
</evidence>
<dbReference type="Proteomes" id="UP001165080">
    <property type="component" value="Unassembled WGS sequence"/>
</dbReference>
<keyword evidence="3" id="KW-1185">Reference proteome</keyword>
<evidence type="ECO:0000256" key="1">
    <source>
        <dbReference type="SAM" id="MobiDB-lite"/>
    </source>
</evidence>
<feature type="compositionally biased region" description="Gly residues" evidence="1">
    <location>
        <begin position="130"/>
        <end position="142"/>
    </location>
</feature>
<feature type="compositionally biased region" description="Low complexity" evidence="1">
    <location>
        <begin position="143"/>
        <end position="157"/>
    </location>
</feature>
<dbReference type="EMBL" id="BRXU01000011">
    <property type="protein sequence ID" value="GLC54936.1"/>
    <property type="molecule type" value="Genomic_DNA"/>
</dbReference>
<name>A0A9W6BP59_9CHLO</name>
<protein>
    <submittedName>
        <fullName evidence="2">Uncharacterized protein</fullName>
    </submittedName>
</protein>
<accession>A0A9W6BP59</accession>
<feature type="region of interest" description="Disordered" evidence="1">
    <location>
        <begin position="1"/>
        <end position="55"/>
    </location>
</feature>